<feature type="transmembrane region" description="Helical" evidence="2">
    <location>
        <begin position="118"/>
        <end position="137"/>
    </location>
</feature>
<dbReference type="GO" id="GO:0006508">
    <property type="term" value="P:proteolysis"/>
    <property type="evidence" value="ECO:0007669"/>
    <property type="project" value="InterPro"/>
</dbReference>
<evidence type="ECO:0000313" key="4">
    <source>
        <dbReference type="Proteomes" id="UP001197795"/>
    </source>
</evidence>
<reference evidence="3 4" key="1">
    <citation type="submission" date="2021-10" db="EMBL/GenBank/DDBJ databases">
        <title>Anaerobic single-cell dispensing facilitates the cultivation of human gut bacteria.</title>
        <authorList>
            <person name="Afrizal A."/>
        </authorList>
    </citation>
    <scope>NUCLEOTIDE SEQUENCE [LARGE SCALE GENOMIC DNA]</scope>
    <source>
        <strain evidence="3 4">CLA-AA-H273</strain>
    </source>
</reference>
<evidence type="ECO:0000313" key="3">
    <source>
        <dbReference type="EMBL" id="MCC2118483.1"/>
    </source>
</evidence>
<dbReference type="Proteomes" id="UP001197795">
    <property type="component" value="Unassembled WGS sequence"/>
</dbReference>
<feature type="region of interest" description="Disordered" evidence="1">
    <location>
        <begin position="264"/>
        <end position="302"/>
    </location>
</feature>
<keyword evidence="2" id="KW-0472">Membrane</keyword>
<feature type="transmembrane region" description="Helical" evidence="2">
    <location>
        <begin position="6"/>
        <end position="24"/>
    </location>
</feature>
<proteinExistence type="predicted"/>
<accession>A0AAE3D5K4</accession>
<dbReference type="GO" id="GO:0030436">
    <property type="term" value="P:asexual sporulation"/>
    <property type="evidence" value="ECO:0007669"/>
    <property type="project" value="InterPro"/>
</dbReference>
<feature type="transmembrane region" description="Helical" evidence="2">
    <location>
        <begin position="61"/>
        <end position="82"/>
    </location>
</feature>
<organism evidence="3 4">
    <name type="scientific">Waltera acetigignens</name>
    <dbReference type="NCBI Taxonomy" id="2981769"/>
    <lineage>
        <taxon>Bacteria</taxon>
        <taxon>Bacillati</taxon>
        <taxon>Bacillota</taxon>
        <taxon>Clostridia</taxon>
        <taxon>Lachnospirales</taxon>
        <taxon>Lachnospiraceae</taxon>
        <taxon>Waltera</taxon>
    </lineage>
</organism>
<sequence length="302" mass="33546">MHYELYLDSLFLLNFGMNLLLLCLVDHSMGHTATWYRLLAGAGVGAVWYLFPFLWKGTAAGKLLLCFLPGTILMLYVTFHIRSLGTLWNYFRKLMLSTFLIGGILAALLRGFPMGRNYLPGIGMTLGVGAFSGWILVRGCKKEAEQACYCEVVLQGAEGPLRIHALVDSGNTLTEPISGAPVSVLDARIFYRLWPEGLPGFRVIPYHSVGKKSGILKGYPVPQMTLIQQGVEREYRNVYLAVSEEIAGEEIPMLLPPALLQETNKARRKKEKVKEPDNPARHNVADRSKYGLKDSNTGKNAV</sequence>
<feature type="compositionally biased region" description="Basic and acidic residues" evidence="1">
    <location>
        <begin position="272"/>
        <end position="292"/>
    </location>
</feature>
<dbReference type="GO" id="GO:0004190">
    <property type="term" value="F:aspartic-type endopeptidase activity"/>
    <property type="evidence" value="ECO:0007669"/>
    <property type="project" value="InterPro"/>
</dbReference>
<keyword evidence="2" id="KW-0812">Transmembrane</keyword>
<feature type="transmembrane region" description="Helical" evidence="2">
    <location>
        <begin position="36"/>
        <end position="55"/>
    </location>
</feature>
<feature type="transmembrane region" description="Helical" evidence="2">
    <location>
        <begin position="94"/>
        <end position="112"/>
    </location>
</feature>
<keyword evidence="4" id="KW-1185">Reference proteome</keyword>
<evidence type="ECO:0000256" key="1">
    <source>
        <dbReference type="SAM" id="MobiDB-lite"/>
    </source>
</evidence>
<gene>
    <name evidence="3" type="ORF">LKD75_02565</name>
</gene>
<evidence type="ECO:0000256" key="2">
    <source>
        <dbReference type="SAM" id="Phobius"/>
    </source>
</evidence>
<comment type="caution">
    <text evidence="3">The sequence shown here is derived from an EMBL/GenBank/DDBJ whole genome shotgun (WGS) entry which is preliminary data.</text>
</comment>
<keyword evidence="2" id="KW-1133">Transmembrane helix</keyword>
<dbReference type="Pfam" id="PF03419">
    <property type="entry name" value="Peptidase_U4"/>
    <property type="match status" value="1"/>
</dbReference>
<dbReference type="AlphaFoldDB" id="A0AAE3D5K4"/>
<dbReference type="RefSeq" id="WP_227063116.1">
    <property type="nucleotide sequence ID" value="NZ_JAJEPV010000004.1"/>
</dbReference>
<protein>
    <submittedName>
        <fullName evidence="3">Sigma-E processing peptidase SpoIIGA</fullName>
    </submittedName>
</protein>
<dbReference type="EMBL" id="JAJEPV010000004">
    <property type="protein sequence ID" value="MCC2118483.1"/>
    <property type="molecule type" value="Genomic_DNA"/>
</dbReference>
<dbReference type="InterPro" id="IPR005081">
    <property type="entry name" value="SpoIIGA"/>
</dbReference>
<name>A0AAE3D5K4_9FIRM</name>